<evidence type="ECO:0000313" key="1">
    <source>
        <dbReference type="EMBL" id="MDJ1114938.1"/>
    </source>
</evidence>
<sequence>MSGSWRTNDTVAYDKMQERHTMLTHLLVNTARSTTDPDNAASIRAEMIRWKDDTLAVDGYDRQAIDTHAARIESRIQELSAQAI</sequence>
<gene>
    <name evidence="1" type="ORF">QNI14_10805</name>
</gene>
<dbReference type="RefSeq" id="WP_283716594.1">
    <property type="nucleotide sequence ID" value="NZ_JASJND010000006.1"/>
</dbReference>
<reference evidence="1 2" key="1">
    <citation type="submission" date="2023-05" db="EMBL/GenBank/DDBJ databases">
        <title>Microbacterium dauci sp.nov., Isolated from Carrot Rhizosphere Soil.</title>
        <authorList>
            <person name="Xiao Z."/>
            <person name="Zheng J."/>
        </authorList>
    </citation>
    <scope>NUCLEOTIDE SEQUENCE [LARGE SCALE GENOMIC DNA]</scope>
    <source>
        <strain evidence="1 2">LX3-4</strain>
    </source>
</reference>
<protein>
    <submittedName>
        <fullName evidence="1">Uncharacterized protein</fullName>
    </submittedName>
</protein>
<organism evidence="1 2">
    <name type="scientific">Microbacterium dauci</name>
    <dbReference type="NCBI Taxonomy" id="3048008"/>
    <lineage>
        <taxon>Bacteria</taxon>
        <taxon>Bacillati</taxon>
        <taxon>Actinomycetota</taxon>
        <taxon>Actinomycetes</taxon>
        <taxon>Micrococcales</taxon>
        <taxon>Microbacteriaceae</taxon>
        <taxon>Microbacterium</taxon>
    </lineage>
</organism>
<proteinExistence type="predicted"/>
<dbReference type="Proteomes" id="UP001321481">
    <property type="component" value="Unassembled WGS sequence"/>
</dbReference>
<keyword evidence="2" id="KW-1185">Reference proteome</keyword>
<evidence type="ECO:0000313" key="2">
    <source>
        <dbReference type="Proteomes" id="UP001321481"/>
    </source>
</evidence>
<accession>A0ABT6ZFJ7</accession>
<dbReference type="EMBL" id="JASJND010000006">
    <property type="protein sequence ID" value="MDJ1114938.1"/>
    <property type="molecule type" value="Genomic_DNA"/>
</dbReference>
<name>A0ABT6ZFJ7_9MICO</name>
<comment type="caution">
    <text evidence="1">The sequence shown here is derived from an EMBL/GenBank/DDBJ whole genome shotgun (WGS) entry which is preliminary data.</text>
</comment>